<comment type="caution">
    <text evidence="1">The sequence shown here is derived from an EMBL/GenBank/DDBJ whole genome shotgun (WGS) entry which is preliminary data.</text>
</comment>
<name>X1BSE7_9ZZZZ</name>
<dbReference type="AlphaFoldDB" id="X1BSE7"/>
<sequence length="194" mass="22290">KRLDAVAGIFGQLKKRGYSVFVAVANQWATGKQRKDDVEKYYKIAESAGLIRGSEFEFTSEWDATYATGIPKKMIRELQLCSNLFIFPTREESFGLVGPEAALSGVFMCLNRSLNMMYEVFNHNGIYMDFGSHHNNFEPPDVQAYYNDLATVIIGRFGQNESIMTRSFCRQKYNYDSLYNDVYEPLLAESRTWT</sequence>
<dbReference type="SUPFAM" id="SSF53756">
    <property type="entry name" value="UDP-Glycosyltransferase/glycogen phosphorylase"/>
    <property type="match status" value="1"/>
</dbReference>
<gene>
    <name evidence="1" type="ORF">S01H4_21993</name>
</gene>
<feature type="non-terminal residue" evidence="1">
    <location>
        <position position="1"/>
    </location>
</feature>
<dbReference type="Gene3D" id="3.40.50.2000">
    <property type="entry name" value="Glycogen Phosphorylase B"/>
    <property type="match status" value="1"/>
</dbReference>
<proteinExistence type="predicted"/>
<evidence type="ECO:0000313" key="1">
    <source>
        <dbReference type="EMBL" id="GAG84067.1"/>
    </source>
</evidence>
<accession>X1BSE7</accession>
<protein>
    <recommendedName>
        <fullName evidence="2">Glycosyl transferase family 1 domain-containing protein</fullName>
    </recommendedName>
</protein>
<evidence type="ECO:0008006" key="2">
    <source>
        <dbReference type="Google" id="ProtNLM"/>
    </source>
</evidence>
<reference evidence="1" key="1">
    <citation type="journal article" date="2014" name="Front. Microbiol.">
        <title>High frequency of phylogenetically diverse reductive dehalogenase-homologous genes in deep subseafloor sedimentary metagenomes.</title>
        <authorList>
            <person name="Kawai M."/>
            <person name="Futagami T."/>
            <person name="Toyoda A."/>
            <person name="Takaki Y."/>
            <person name="Nishi S."/>
            <person name="Hori S."/>
            <person name="Arai W."/>
            <person name="Tsubouchi T."/>
            <person name="Morono Y."/>
            <person name="Uchiyama I."/>
            <person name="Ito T."/>
            <person name="Fujiyama A."/>
            <person name="Inagaki F."/>
            <person name="Takami H."/>
        </authorList>
    </citation>
    <scope>NUCLEOTIDE SEQUENCE</scope>
    <source>
        <strain evidence="1">Expedition CK06-06</strain>
    </source>
</reference>
<organism evidence="1">
    <name type="scientific">marine sediment metagenome</name>
    <dbReference type="NCBI Taxonomy" id="412755"/>
    <lineage>
        <taxon>unclassified sequences</taxon>
        <taxon>metagenomes</taxon>
        <taxon>ecological metagenomes</taxon>
    </lineage>
</organism>
<dbReference type="EMBL" id="BART01010023">
    <property type="protein sequence ID" value="GAG84067.1"/>
    <property type="molecule type" value="Genomic_DNA"/>
</dbReference>